<dbReference type="InterPro" id="IPR000608">
    <property type="entry name" value="UBC"/>
</dbReference>
<dbReference type="EMBL" id="JALLBG020000214">
    <property type="protein sequence ID" value="KAL3759062.1"/>
    <property type="molecule type" value="Genomic_DNA"/>
</dbReference>
<dbReference type="PANTHER" id="PTHR24067">
    <property type="entry name" value="UBIQUITIN-CONJUGATING ENZYME E2"/>
    <property type="match status" value="1"/>
</dbReference>
<dbReference type="InterPro" id="IPR016135">
    <property type="entry name" value="UBQ-conjugating_enzyme/RWD"/>
</dbReference>
<sequence length="642" mass="70728">MSSSSSTPTPTSSASTKLSTSTSSAHLPPVIDSDSTTTTLAESSATPIKKRKRRRKRRMKESSLDANNTSIEMLSPVATGTDHATMNTTTTTCENASSEDAQIIAEEDGDHSSMPPFAVRHNLIVASHTRKRRKRRRSSRRTSIDAPTIIASSSSSTTTTTRTTTTTTSTSTSVASTFDKQSNIDSGGDSIAILPEKIATVIETNEVSSSSQKRRRTKANRSVVGSGSHTANRNKSRSSTRGGGGKDGECLRRIKREWKDAVKMGIAYDWMNMRTINNQRSSSTSISSDDNNNEQHDDTNHQNNYIRIGPYGKNLLRWHFSVAGPANSVYAQGIYHGAILLPRDYPASPPRVRLLTPSGRFIVDVDICLTASNYHPESWTPRWTVVSLVQALRVHMLTSPAEIGGVHASEEKRMEYAMESREWCSRDGVVDHGRMVAMGMFPAPLQDIDGLSTPVVEIDVSDKEYDFYAASQIHKHDNGDEQIEQHEEEEEVFENVMLRQSSSSSLGTNDVDIITTSCFSENEVATAVRINTKTSSIQNVQLDRQFQSHEIVRRSKASKSATTTAITTTQSSAQFESKRRMKKAISTSHVIEKSSKTSITIKEQQRGILVIVLKRIILEMVKLPLLVLHIVLQVIGALLGLI</sequence>
<evidence type="ECO:0000313" key="4">
    <source>
        <dbReference type="Proteomes" id="UP001530293"/>
    </source>
</evidence>
<feature type="compositionally biased region" description="Low complexity" evidence="1">
    <location>
        <begin position="280"/>
        <end position="290"/>
    </location>
</feature>
<dbReference type="Pfam" id="PF00179">
    <property type="entry name" value="UQ_con"/>
    <property type="match status" value="1"/>
</dbReference>
<gene>
    <name evidence="3" type="ORF">ACHAWU_008671</name>
</gene>
<accession>A0ABD3M623</accession>
<dbReference type="Gene3D" id="3.10.110.10">
    <property type="entry name" value="Ubiquitin Conjugating Enzyme"/>
    <property type="match status" value="1"/>
</dbReference>
<feature type="compositionally biased region" description="Low complexity" evidence="1">
    <location>
        <begin position="144"/>
        <end position="177"/>
    </location>
</feature>
<dbReference type="SMART" id="SM00212">
    <property type="entry name" value="UBCc"/>
    <property type="match status" value="1"/>
</dbReference>
<name>A0ABD3M623_9STRA</name>
<dbReference type="AlphaFoldDB" id="A0ABD3M623"/>
<evidence type="ECO:0000256" key="1">
    <source>
        <dbReference type="SAM" id="MobiDB-lite"/>
    </source>
</evidence>
<feature type="region of interest" description="Disordered" evidence="1">
    <location>
        <begin position="125"/>
        <end position="189"/>
    </location>
</feature>
<evidence type="ECO:0000313" key="3">
    <source>
        <dbReference type="EMBL" id="KAL3759062.1"/>
    </source>
</evidence>
<feature type="region of interest" description="Disordered" evidence="1">
    <location>
        <begin position="204"/>
        <end position="249"/>
    </location>
</feature>
<keyword evidence="4" id="KW-1185">Reference proteome</keyword>
<reference evidence="3 4" key="1">
    <citation type="submission" date="2024-10" db="EMBL/GenBank/DDBJ databases">
        <title>Updated reference genomes for cyclostephanoid diatoms.</title>
        <authorList>
            <person name="Roberts W.R."/>
            <person name="Alverson A.J."/>
        </authorList>
    </citation>
    <scope>NUCLEOTIDE SEQUENCE [LARGE SCALE GENOMIC DNA]</scope>
    <source>
        <strain evidence="3 4">AJA232-27</strain>
    </source>
</reference>
<feature type="compositionally biased region" description="Low complexity" evidence="1">
    <location>
        <begin position="32"/>
        <end position="46"/>
    </location>
</feature>
<protein>
    <recommendedName>
        <fullName evidence="2">UBC core domain-containing protein</fullName>
    </recommendedName>
</protein>
<feature type="region of interest" description="Disordered" evidence="1">
    <location>
        <begin position="1"/>
        <end position="72"/>
    </location>
</feature>
<comment type="caution">
    <text evidence="3">The sequence shown here is derived from an EMBL/GenBank/DDBJ whole genome shotgun (WGS) entry which is preliminary data.</text>
</comment>
<feature type="compositionally biased region" description="Basic residues" evidence="1">
    <location>
        <begin position="48"/>
        <end position="59"/>
    </location>
</feature>
<dbReference type="InterPro" id="IPR050113">
    <property type="entry name" value="Ub_conjugating_enzyme"/>
</dbReference>
<feature type="compositionally biased region" description="Low complexity" evidence="1">
    <location>
        <begin position="1"/>
        <end position="25"/>
    </location>
</feature>
<feature type="domain" description="UBC core" evidence="2">
    <location>
        <begin position="281"/>
        <end position="434"/>
    </location>
</feature>
<feature type="compositionally biased region" description="Basic residues" evidence="1">
    <location>
        <begin position="128"/>
        <end position="140"/>
    </location>
</feature>
<dbReference type="Proteomes" id="UP001530293">
    <property type="component" value="Unassembled WGS sequence"/>
</dbReference>
<proteinExistence type="predicted"/>
<organism evidence="3 4">
    <name type="scientific">Discostella pseudostelligera</name>
    <dbReference type="NCBI Taxonomy" id="259834"/>
    <lineage>
        <taxon>Eukaryota</taxon>
        <taxon>Sar</taxon>
        <taxon>Stramenopiles</taxon>
        <taxon>Ochrophyta</taxon>
        <taxon>Bacillariophyta</taxon>
        <taxon>Coscinodiscophyceae</taxon>
        <taxon>Thalassiosirophycidae</taxon>
        <taxon>Stephanodiscales</taxon>
        <taxon>Stephanodiscaceae</taxon>
        <taxon>Discostella</taxon>
    </lineage>
</organism>
<dbReference type="SUPFAM" id="SSF54495">
    <property type="entry name" value="UBC-like"/>
    <property type="match status" value="1"/>
</dbReference>
<feature type="region of interest" description="Disordered" evidence="1">
    <location>
        <begin position="280"/>
        <end position="304"/>
    </location>
</feature>
<dbReference type="PROSITE" id="PS50127">
    <property type="entry name" value="UBC_2"/>
    <property type="match status" value="1"/>
</dbReference>
<evidence type="ECO:0000259" key="2">
    <source>
        <dbReference type="PROSITE" id="PS50127"/>
    </source>
</evidence>
<dbReference type="CDD" id="cd23799">
    <property type="entry name" value="UBCc_UBE2J"/>
    <property type="match status" value="1"/>
</dbReference>